<dbReference type="AlphaFoldDB" id="A0A9W8LS81"/>
<evidence type="ECO:0000313" key="2">
    <source>
        <dbReference type="Proteomes" id="UP001140094"/>
    </source>
</evidence>
<protein>
    <submittedName>
        <fullName evidence="1">Uncharacterized protein</fullName>
    </submittedName>
</protein>
<comment type="caution">
    <text evidence="1">The sequence shown here is derived from an EMBL/GenBank/DDBJ whole genome shotgun (WGS) entry which is preliminary data.</text>
</comment>
<dbReference type="InterPro" id="IPR018606">
    <property type="entry name" value="Arb1"/>
</dbReference>
<accession>A0A9W8LS81</accession>
<gene>
    <name evidence="1" type="ORF">H4R20_004283</name>
</gene>
<dbReference type="OrthoDB" id="435402at2759"/>
<dbReference type="GO" id="GO:0033167">
    <property type="term" value="C:ARC complex"/>
    <property type="evidence" value="ECO:0007669"/>
    <property type="project" value="InterPro"/>
</dbReference>
<dbReference type="GO" id="GO:0031047">
    <property type="term" value="P:regulatory ncRNA-mediated gene silencing"/>
    <property type="evidence" value="ECO:0007669"/>
    <property type="project" value="InterPro"/>
</dbReference>
<evidence type="ECO:0000313" key="1">
    <source>
        <dbReference type="EMBL" id="KAJ2799830.1"/>
    </source>
</evidence>
<organism evidence="1 2">
    <name type="scientific">Coemansia guatemalensis</name>
    <dbReference type="NCBI Taxonomy" id="2761395"/>
    <lineage>
        <taxon>Eukaryota</taxon>
        <taxon>Fungi</taxon>
        <taxon>Fungi incertae sedis</taxon>
        <taxon>Zoopagomycota</taxon>
        <taxon>Kickxellomycotina</taxon>
        <taxon>Kickxellomycetes</taxon>
        <taxon>Kickxellales</taxon>
        <taxon>Kickxellaceae</taxon>
        <taxon>Coemansia</taxon>
    </lineage>
</organism>
<dbReference type="EMBL" id="JANBUO010001104">
    <property type="protein sequence ID" value="KAJ2799830.1"/>
    <property type="molecule type" value="Genomic_DNA"/>
</dbReference>
<reference evidence="1" key="1">
    <citation type="submission" date="2022-07" db="EMBL/GenBank/DDBJ databases">
        <title>Phylogenomic reconstructions and comparative analyses of Kickxellomycotina fungi.</title>
        <authorList>
            <person name="Reynolds N.K."/>
            <person name="Stajich J.E."/>
            <person name="Barry K."/>
            <person name="Grigoriev I.V."/>
            <person name="Crous P."/>
            <person name="Smith M.E."/>
        </authorList>
    </citation>
    <scope>NUCLEOTIDE SEQUENCE</scope>
    <source>
        <strain evidence="1">NRRL 1565</strain>
    </source>
</reference>
<dbReference type="Pfam" id="PF09692">
    <property type="entry name" value="Arb1"/>
    <property type="match status" value="1"/>
</dbReference>
<keyword evidence="2" id="KW-1185">Reference proteome</keyword>
<name>A0A9W8LS81_9FUNG</name>
<sequence>MSASNSSGTASPALAIPEGANISTHKFSDEPLLLRLDIATYAFYRELKDATDKRLMEMIAITANVNVLTRPAGKKEFKKYNRPGQEENTRSVRLKYRLREELLQKSGTFDPQWGIKWLLSFVSLLDTPVLNSAEASRLVELVDMWLKALVSADIHEIVSELPGMEDTIAIAREEMLCQRTLSEKLPGQFNSACSLLFAGELKTNFVDANMPKWVVELRAHDNPSTDYTGTRDRGSAPSLSVSEAQECVSGIVPLDAKCKSSGAVDLRIKSIGNEDGSNEDGLVQVLVCVFDRQNMVDKGEQLVLRFEPDIAMEMHVGFVLEATLHTLDNGYNYIDAVTMVWPSYTPLDYVEMF</sequence>
<dbReference type="Proteomes" id="UP001140094">
    <property type="component" value="Unassembled WGS sequence"/>
</dbReference>
<proteinExistence type="predicted"/>